<dbReference type="EC" id="2.7.13.3" evidence="3"/>
<dbReference type="PRINTS" id="PR00344">
    <property type="entry name" value="BCTRLSENSOR"/>
</dbReference>
<dbReference type="Gene3D" id="3.30.565.10">
    <property type="entry name" value="Histidine kinase-like ATPase, C-terminal domain"/>
    <property type="match status" value="1"/>
</dbReference>
<keyword evidence="7 12" id="KW-0418">Kinase</keyword>
<dbReference type="InterPro" id="IPR003661">
    <property type="entry name" value="HisK_dim/P_dom"/>
</dbReference>
<dbReference type="SMART" id="SM00387">
    <property type="entry name" value="HATPase_c"/>
    <property type="match status" value="1"/>
</dbReference>
<accession>X7F4U2</accession>
<comment type="subcellular location">
    <subcellularLocation>
        <location evidence="2">Membrane</location>
    </subcellularLocation>
</comment>
<name>X7F4U2_9RHOB</name>
<dbReference type="OrthoDB" id="7818322at2"/>
<dbReference type="PATRIC" id="fig|1449351.3.peg.4035"/>
<keyword evidence="4" id="KW-0597">Phosphoprotein</keyword>
<dbReference type="SUPFAM" id="SSF47384">
    <property type="entry name" value="Homodimeric domain of signal transducing histidine kinase"/>
    <property type="match status" value="1"/>
</dbReference>
<dbReference type="PANTHER" id="PTHR45436:SF5">
    <property type="entry name" value="SENSOR HISTIDINE KINASE TRCS"/>
    <property type="match status" value="1"/>
</dbReference>
<evidence type="ECO:0000256" key="7">
    <source>
        <dbReference type="ARBA" id="ARBA00022777"/>
    </source>
</evidence>
<evidence type="ECO:0000313" key="13">
    <source>
        <dbReference type="Proteomes" id="UP000023430"/>
    </source>
</evidence>
<proteinExistence type="predicted"/>
<evidence type="ECO:0000256" key="2">
    <source>
        <dbReference type="ARBA" id="ARBA00004370"/>
    </source>
</evidence>
<organism evidence="12 13">
    <name type="scientific">Roseivivax isoporae LMG 25204</name>
    <dbReference type="NCBI Taxonomy" id="1449351"/>
    <lineage>
        <taxon>Bacteria</taxon>
        <taxon>Pseudomonadati</taxon>
        <taxon>Pseudomonadota</taxon>
        <taxon>Alphaproteobacteria</taxon>
        <taxon>Rhodobacterales</taxon>
        <taxon>Roseobacteraceae</taxon>
        <taxon>Roseivivax</taxon>
    </lineage>
</organism>
<evidence type="ECO:0000256" key="9">
    <source>
        <dbReference type="ARBA" id="ARBA00023136"/>
    </source>
</evidence>
<dbReference type="GO" id="GO:0000155">
    <property type="term" value="F:phosphorelay sensor kinase activity"/>
    <property type="evidence" value="ECO:0007669"/>
    <property type="project" value="InterPro"/>
</dbReference>
<dbReference type="Pfam" id="PF00512">
    <property type="entry name" value="HisKA"/>
    <property type="match status" value="1"/>
</dbReference>
<evidence type="ECO:0000256" key="3">
    <source>
        <dbReference type="ARBA" id="ARBA00012438"/>
    </source>
</evidence>
<gene>
    <name evidence="12" type="ORF">RISW2_16760</name>
</gene>
<dbReference type="InterPro" id="IPR050428">
    <property type="entry name" value="TCS_sensor_his_kinase"/>
</dbReference>
<evidence type="ECO:0000256" key="4">
    <source>
        <dbReference type="ARBA" id="ARBA00022553"/>
    </source>
</evidence>
<dbReference type="InterPro" id="IPR004358">
    <property type="entry name" value="Sig_transdc_His_kin-like_C"/>
</dbReference>
<keyword evidence="8 10" id="KW-1133">Transmembrane helix</keyword>
<dbReference type="AlphaFoldDB" id="X7F4U2"/>
<reference evidence="12 13" key="1">
    <citation type="submission" date="2014-01" db="EMBL/GenBank/DDBJ databases">
        <title>Roseivivax isoporae LMG 25204 Genome Sequencing.</title>
        <authorList>
            <person name="Lai Q."/>
            <person name="Li G."/>
            <person name="Shao Z."/>
        </authorList>
    </citation>
    <scope>NUCLEOTIDE SEQUENCE [LARGE SCALE GENOMIC DNA]</scope>
    <source>
        <strain evidence="12 13">LMG 25204</strain>
    </source>
</reference>
<evidence type="ECO:0000259" key="11">
    <source>
        <dbReference type="PROSITE" id="PS50109"/>
    </source>
</evidence>
<dbReference type="InterPro" id="IPR003594">
    <property type="entry name" value="HATPase_dom"/>
</dbReference>
<dbReference type="PANTHER" id="PTHR45436">
    <property type="entry name" value="SENSOR HISTIDINE KINASE YKOH"/>
    <property type="match status" value="1"/>
</dbReference>
<evidence type="ECO:0000313" key="12">
    <source>
        <dbReference type="EMBL" id="ETX27059.1"/>
    </source>
</evidence>
<dbReference type="GO" id="GO:0016020">
    <property type="term" value="C:membrane"/>
    <property type="evidence" value="ECO:0007669"/>
    <property type="project" value="UniProtKB-SubCell"/>
</dbReference>
<dbReference type="RefSeq" id="WP_043774264.1">
    <property type="nucleotide sequence ID" value="NZ_JAME01000042.1"/>
</dbReference>
<feature type="domain" description="Histidine kinase" evidence="11">
    <location>
        <begin position="267"/>
        <end position="470"/>
    </location>
</feature>
<dbReference type="EMBL" id="JAME01000042">
    <property type="protein sequence ID" value="ETX27059.1"/>
    <property type="molecule type" value="Genomic_DNA"/>
</dbReference>
<dbReference type="Pfam" id="PF02518">
    <property type="entry name" value="HATPase_c"/>
    <property type="match status" value="1"/>
</dbReference>
<dbReference type="Gene3D" id="1.10.287.130">
    <property type="match status" value="1"/>
</dbReference>
<feature type="transmembrane region" description="Helical" evidence="10">
    <location>
        <begin position="169"/>
        <end position="192"/>
    </location>
</feature>
<dbReference type="SMART" id="SM00388">
    <property type="entry name" value="HisKA"/>
    <property type="match status" value="1"/>
</dbReference>
<keyword evidence="5" id="KW-0808">Transferase</keyword>
<keyword evidence="6 10" id="KW-0812">Transmembrane</keyword>
<dbReference type="eggNOG" id="COG2205">
    <property type="taxonomic scope" value="Bacteria"/>
</dbReference>
<evidence type="ECO:0000256" key="8">
    <source>
        <dbReference type="ARBA" id="ARBA00022989"/>
    </source>
</evidence>
<keyword evidence="13" id="KW-1185">Reference proteome</keyword>
<evidence type="ECO:0000256" key="6">
    <source>
        <dbReference type="ARBA" id="ARBA00022692"/>
    </source>
</evidence>
<dbReference type="CDD" id="cd00082">
    <property type="entry name" value="HisKA"/>
    <property type="match status" value="1"/>
</dbReference>
<keyword evidence="9 10" id="KW-0472">Membrane</keyword>
<evidence type="ECO:0000256" key="10">
    <source>
        <dbReference type="SAM" id="Phobius"/>
    </source>
</evidence>
<comment type="caution">
    <text evidence="12">The sequence shown here is derived from an EMBL/GenBank/DDBJ whole genome shotgun (WGS) entry which is preliminary data.</text>
</comment>
<dbReference type="InterPro" id="IPR036097">
    <property type="entry name" value="HisK_dim/P_sf"/>
</dbReference>
<dbReference type="STRING" id="1449351.RISW2_16760"/>
<dbReference type="PROSITE" id="PS50109">
    <property type="entry name" value="HIS_KIN"/>
    <property type="match status" value="1"/>
</dbReference>
<dbReference type="SUPFAM" id="SSF55874">
    <property type="entry name" value="ATPase domain of HSP90 chaperone/DNA topoisomerase II/histidine kinase"/>
    <property type="match status" value="1"/>
</dbReference>
<dbReference type="InterPro" id="IPR005467">
    <property type="entry name" value="His_kinase_dom"/>
</dbReference>
<evidence type="ECO:0000256" key="1">
    <source>
        <dbReference type="ARBA" id="ARBA00000085"/>
    </source>
</evidence>
<protein>
    <recommendedName>
        <fullName evidence="3">histidine kinase</fullName>
        <ecNumber evidence="3">2.7.13.3</ecNumber>
    </recommendedName>
</protein>
<dbReference type="InterPro" id="IPR036890">
    <property type="entry name" value="HATPase_C_sf"/>
</dbReference>
<comment type="catalytic activity">
    <reaction evidence="1">
        <text>ATP + protein L-histidine = ADP + protein N-phospho-L-histidine.</text>
        <dbReference type="EC" id="2.7.13.3"/>
    </reaction>
</comment>
<evidence type="ECO:0000256" key="5">
    <source>
        <dbReference type="ARBA" id="ARBA00022679"/>
    </source>
</evidence>
<dbReference type="Proteomes" id="UP000023430">
    <property type="component" value="Unassembled WGS sequence"/>
</dbReference>
<sequence length="474" mass="51061">MRLRPGTWPVTVRVAVATAVLMVLLGLAASQQVLATLGRLQDARLQEYARLHVEGLAVALGPFALHRDVWEVYDTLDRARTNASGERILFTVVADDRGLVLAATHPERAPVDTAIDAFAAEAMPVGEVTAAHGRSVVRVMAPLFVQGRDVGRIVTELDVSDLVAQRRTAALALLAGNALATLILVLAGYFVMARMLKPVELLAHHMGEAGGTPHPIPERAIPRSDSVLARLLRNFNAMAGAIDARAEAERRLAERERFVSLGRLSSSLAHEINNPLGGLLNATDTIRSYADRPEVVRQSAELIDRGLRHLRDVSRVILEENRIDRSGRALSRADFEDLRLLFEPETTRRGQRLYWRIDGGEAAFGGHPSAPVRQIALNLLLNASSAAPEGGSVALGVRTERGWLRLAVADDGPGLSGAARARLMSEAPLEPGGGVGLRLVRDLVAMLGGRVDCTRADCRTEIIVRIPAGGQPPC</sequence>